<keyword evidence="1" id="KW-0119">Carbohydrate metabolism</keyword>
<dbReference type="Pfam" id="PF01261">
    <property type="entry name" value="AP_endonuc_2"/>
    <property type="match status" value="1"/>
</dbReference>
<organism evidence="3 4">
    <name type="scientific">Pseudolysinimonas yzui</name>
    <dbReference type="NCBI Taxonomy" id="2708254"/>
    <lineage>
        <taxon>Bacteria</taxon>
        <taxon>Bacillati</taxon>
        <taxon>Actinomycetota</taxon>
        <taxon>Actinomycetes</taxon>
        <taxon>Micrococcales</taxon>
        <taxon>Microbacteriaceae</taxon>
        <taxon>Pseudolysinimonas</taxon>
    </lineage>
</organism>
<name>A0A8J3M2T3_9MICO</name>
<proteinExistence type="predicted"/>
<evidence type="ECO:0000313" key="3">
    <source>
        <dbReference type="EMBL" id="GHF26629.1"/>
    </source>
</evidence>
<dbReference type="SUPFAM" id="SSF51658">
    <property type="entry name" value="Xylose isomerase-like"/>
    <property type="match status" value="1"/>
</dbReference>
<dbReference type="Proteomes" id="UP000617531">
    <property type="component" value="Unassembled WGS sequence"/>
</dbReference>
<protein>
    <submittedName>
        <fullName evidence="3">Xylose isomerase</fullName>
    </submittedName>
</protein>
<reference evidence="3" key="1">
    <citation type="journal article" date="2014" name="Int. J. Syst. Evol. Microbiol.">
        <title>Complete genome sequence of Corynebacterium casei LMG S-19264T (=DSM 44701T), isolated from a smear-ripened cheese.</title>
        <authorList>
            <consortium name="US DOE Joint Genome Institute (JGI-PGF)"/>
            <person name="Walter F."/>
            <person name="Albersmeier A."/>
            <person name="Kalinowski J."/>
            <person name="Ruckert C."/>
        </authorList>
    </citation>
    <scope>NUCLEOTIDE SEQUENCE</scope>
    <source>
        <strain evidence="3">CGMCC 1.16548</strain>
    </source>
</reference>
<dbReference type="PANTHER" id="PTHR12110:SF41">
    <property type="entry name" value="INOSOSE DEHYDRATASE"/>
    <property type="match status" value="1"/>
</dbReference>
<dbReference type="PANTHER" id="PTHR12110">
    <property type="entry name" value="HYDROXYPYRUVATE ISOMERASE"/>
    <property type="match status" value="1"/>
</dbReference>
<evidence type="ECO:0000313" key="4">
    <source>
        <dbReference type="Proteomes" id="UP000617531"/>
    </source>
</evidence>
<dbReference type="AlphaFoldDB" id="A0A8J3M2T3"/>
<dbReference type="EMBL" id="BNAI01000012">
    <property type="protein sequence ID" value="GHF26629.1"/>
    <property type="molecule type" value="Genomic_DNA"/>
</dbReference>
<evidence type="ECO:0000256" key="1">
    <source>
        <dbReference type="ARBA" id="ARBA00023277"/>
    </source>
</evidence>
<accession>A0A8J3M2T3</accession>
<dbReference type="InterPro" id="IPR050312">
    <property type="entry name" value="IolE/XylAMocC-like"/>
</dbReference>
<dbReference type="InterPro" id="IPR013022">
    <property type="entry name" value="Xyl_isomerase-like_TIM-brl"/>
</dbReference>
<keyword evidence="3" id="KW-0413">Isomerase</keyword>
<dbReference type="GO" id="GO:0016853">
    <property type="term" value="F:isomerase activity"/>
    <property type="evidence" value="ECO:0007669"/>
    <property type="project" value="UniProtKB-KW"/>
</dbReference>
<keyword evidence="4" id="KW-1185">Reference proteome</keyword>
<dbReference type="Gene3D" id="3.20.20.150">
    <property type="entry name" value="Divalent-metal-dependent TIM barrel enzymes"/>
    <property type="match status" value="1"/>
</dbReference>
<reference evidence="3" key="2">
    <citation type="submission" date="2020-09" db="EMBL/GenBank/DDBJ databases">
        <authorList>
            <person name="Sun Q."/>
            <person name="Zhou Y."/>
        </authorList>
    </citation>
    <scope>NUCLEOTIDE SEQUENCE</scope>
    <source>
        <strain evidence="3">CGMCC 1.16548</strain>
    </source>
</reference>
<sequence>MTPHTAQNWPIAAAMLPFPSSQDASGETWTQQLAQVAYEGFTEVDLTDSWVQVGDLDSHRLSSMDECLASVGLRPIAISVIRRSVIHPVEGVENLRYSHRTIDAAAALGIRVMSIGLHRALTPAQRDAHWFWTEPGPSDDTSPETWRLAAMRIRELGRHAEELGIQLSLEMYEDTLIGTVDGALRLVDDVDLPNVGINPDLANLYRLHRDVEDFLESSARCAPRANYWHVKSYFRDVDRTRDLITTVPAPMEYGSMNYRAAIASAISGGFSGPFCVEHYGGDGLSVAARNREYLQRMIAVAMGEAYRRVNERVAKGS</sequence>
<dbReference type="InterPro" id="IPR036237">
    <property type="entry name" value="Xyl_isomerase-like_sf"/>
</dbReference>
<gene>
    <name evidence="3" type="ORF">GCM10011600_29540</name>
</gene>
<dbReference type="RefSeq" id="WP_229842141.1">
    <property type="nucleotide sequence ID" value="NZ_BNAI01000012.1"/>
</dbReference>
<evidence type="ECO:0000259" key="2">
    <source>
        <dbReference type="Pfam" id="PF01261"/>
    </source>
</evidence>
<feature type="domain" description="Xylose isomerase-like TIM barrel" evidence="2">
    <location>
        <begin position="36"/>
        <end position="292"/>
    </location>
</feature>
<comment type="caution">
    <text evidence="3">The sequence shown here is derived from an EMBL/GenBank/DDBJ whole genome shotgun (WGS) entry which is preliminary data.</text>
</comment>